<dbReference type="NCBIfam" id="TIGR00199">
    <property type="entry name" value="PncC_domain"/>
    <property type="match status" value="1"/>
</dbReference>
<evidence type="ECO:0000313" key="3">
    <source>
        <dbReference type="Proteomes" id="UP000216538"/>
    </source>
</evidence>
<gene>
    <name evidence="2" type="ORF">CE457_01415</name>
</gene>
<dbReference type="EMBL" id="NPEY01000001">
    <property type="protein sequence ID" value="OZT75912.1"/>
    <property type="molecule type" value="Genomic_DNA"/>
</dbReference>
<evidence type="ECO:0000313" key="2">
    <source>
        <dbReference type="EMBL" id="OZT75912.1"/>
    </source>
</evidence>
<dbReference type="Gene3D" id="3.90.950.20">
    <property type="entry name" value="CinA-like"/>
    <property type="match status" value="1"/>
</dbReference>
<keyword evidence="3" id="KW-1185">Reference proteome</keyword>
<dbReference type="RefSeq" id="WP_040479302.1">
    <property type="nucleotide sequence ID" value="NZ_JH393257.1"/>
</dbReference>
<dbReference type="InterPro" id="IPR036653">
    <property type="entry name" value="CinA-like_C"/>
</dbReference>
<organism evidence="2 3">
    <name type="scientific">Vreelandella boliviensis LC1</name>
    <dbReference type="NCBI Taxonomy" id="1072583"/>
    <lineage>
        <taxon>Bacteria</taxon>
        <taxon>Pseudomonadati</taxon>
        <taxon>Pseudomonadota</taxon>
        <taxon>Gammaproteobacteria</taxon>
        <taxon>Oceanospirillales</taxon>
        <taxon>Halomonadaceae</taxon>
        <taxon>Vreelandella</taxon>
    </lineage>
</organism>
<reference evidence="2 3" key="1">
    <citation type="submission" date="2017-07" db="EMBL/GenBank/DDBJ databases">
        <title>Shotgun whole genome sequences of three halophilic bacterial isolates.</title>
        <authorList>
            <person name="Pozzo T."/>
            <person name="Higdon S.M."/>
            <person name="Quillaguaman J."/>
        </authorList>
    </citation>
    <scope>NUCLEOTIDE SEQUENCE [LARGE SCALE GENOMIC DNA]</scope>
    <source>
        <strain evidence="2 3">LC1</strain>
    </source>
</reference>
<dbReference type="InterPro" id="IPR008136">
    <property type="entry name" value="CinA_C"/>
</dbReference>
<comment type="caution">
    <text evidence="2">The sequence shown here is derived from an EMBL/GenBank/DDBJ whole genome shotgun (WGS) entry which is preliminary data.</text>
</comment>
<proteinExistence type="predicted"/>
<evidence type="ECO:0000259" key="1">
    <source>
        <dbReference type="Pfam" id="PF02464"/>
    </source>
</evidence>
<accession>A0ABX4GDZ2</accession>
<dbReference type="SUPFAM" id="SSF142433">
    <property type="entry name" value="CinA-like"/>
    <property type="match status" value="1"/>
</dbReference>
<dbReference type="Pfam" id="PF02464">
    <property type="entry name" value="CinA"/>
    <property type="match status" value="1"/>
</dbReference>
<feature type="domain" description="CinA C-terminal" evidence="1">
    <location>
        <begin position="16"/>
        <end position="164"/>
    </location>
</feature>
<name>A0ABX4GDZ2_9GAMM</name>
<protein>
    <submittedName>
        <fullName evidence="2">CinA family protein</fullName>
    </submittedName>
</protein>
<sequence length="179" mass="18431">MVPSETSLKNLDLTLLAQRLGRLCKQLELEVTAAESCTGGGIASAITGVAGSSDYFTTGYVTYANAAKTRLLGVPEATLAEHGAVSEAVVNAMVVGACRESGAGLAVAVSGVAGPDGGSDTKPVGTVWLAWGDTAVQEAECFHFPGDRQAVREQAVRQALVGLVARLNEREKASKTNQP</sequence>
<dbReference type="Proteomes" id="UP000216538">
    <property type="component" value="Unassembled WGS sequence"/>
</dbReference>